<accession>A0A370F828</accession>
<gene>
    <name evidence="1" type="ORF">DFR41_11082</name>
</gene>
<dbReference type="RefSeq" id="WP_170159434.1">
    <property type="nucleotide sequence ID" value="NZ_QQAV01000010.1"/>
</dbReference>
<dbReference type="Proteomes" id="UP000255265">
    <property type="component" value="Unassembled WGS sequence"/>
</dbReference>
<keyword evidence="2" id="KW-1185">Reference proteome</keyword>
<protein>
    <recommendedName>
        <fullName evidence="3">Tfp pilus assembly protein PilX</fullName>
    </recommendedName>
</protein>
<comment type="caution">
    <text evidence="1">The sequence shown here is derived from an EMBL/GenBank/DDBJ whole genome shotgun (WGS) entry which is preliminary data.</text>
</comment>
<evidence type="ECO:0008006" key="3">
    <source>
        <dbReference type="Google" id="ProtNLM"/>
    </source>
</evidence>
<evidence type="ECO:0000313" key="1">
    <source>
        <dbReference type="EMBL" id="RDI20676.1"/>
    </source>
</evidence>
<proteinExistence type="predicted"/>
<sequence>MKRRSRQAPRARHLAERGQALVVLMLLLPALTAATALAVRSAITAARQLQAQQTSAQAQEAASLALRQCEALVMAALAPDAADPRTVAVTAAQAEQTWNRLSAWRPGALGLGTATVAGPDGRSLGMGQCLFQRLTDGAQGLRFVVTARGLSADAQVSVQTGMLLDGAEAWQQAMLRKAADPCLGASAPSAPTCAPPGWTRRWRTLITPPAANPG</sequence>
<organism evidence="1 2">
    <name type="scientific">Pseudacidovorax intermedius</name>
    <dbReference type="NCBI Taxonomy" id="433924"/>
    <lineage>
        <taxon>Bacteria</taxon>
        <taxon>Pseudomonadati</taxon>
        <taxon>Pseudomonadota</taxon>
        <taxon>Betaproteobacteria</taxon>
        <taxon>Burkholderiales</taxon>
        <taxon>Comamonadaceae</taxon>
        <taxon>Pseudacidovorax</taxon>
    </lineage>
</organism>
<dbReference type="EMBL" id="QQAV01000010">
    <property type="protein sequence ID" value="RDI20676.1"/>
    <property type="molecule type" value="Genomic_DNA"/>
</dbReference>
<name>A0A370F828_9BURK</name>
<dbReference type="AlphaFoldDB" id="A0A370F828"/>
<evidence type="ECO:0000313" key="2">
    <source>
        <dbReference type="Proteomes" id="UP000255265"/>
    </source>
</evidence>
<reference evidence="1 2" key="1">
    <citation type="submission" date="2018-07" db="EMBL/GenBank/DDBJ databases">
        <title>Genomic Encyclopedia of Type Strains, Phase IV (KMG-IV): sequencing the most valuable type-strain genomes for metagenomic binning, comparative biology and taxonomic classification.</title>
        <authorList>
            <person name="Goeker M."/>
        </authorList>
    </citation>
    <scope>NUCLEOTIDE SEQUENCE [LARGE SCALE GENOMIC DNA]</scope>
    <source>
        <strain evidence="1 2">DSM 21352</strain>
    </source>
</reference>